<dbReference type="InterPro" id="IPR050603">
    <property type="entry name" value="MYST_HAT"/>
</dbReference>
<keyword evidence="9" id="KW-0805">Transcription regulation</keyword>
<evidence type="ECO:0000256" key="9">
    <source>
        <dbReference type="ARBA" id="ARBA00023015"/>
    </source>
</evidence>
<evidence type="ECO:0000256" key="6">
    <source>
        <dbReference type="ARBA" id="ARBA00022771"/>
    </source>
</evidence>
<comment type="subcellular location">
    <subcellularLocation>
        <location evidence="1">Nucleus</location>
    </subcellularLocation>
</comment>
<dbReference type="GeneID" id="19279700"/>
<dbReference type="SUPFAM" id="SSF55729">
    <property type="entry name" value="Acyl-CoA N-acyltransferases (Nat)"/>
    <property type="match status" value="1"/>
</dbReference>
<evidence type="ECO:0000256" key="12">
    <source>
        <dbReference type="ARBA" id="ARBA00023315"/>
    </source>
</evidence>
<dbReference type="Proteomes" id="UP000030651">
    <property type="component" value="Unassembled WGS sequence"/>
</dbReference>
<evidence type="ECO:0000313" key="18">
    <source>
        <dbReference type="Proteomes" id="UP000030651"/>
    </source>
</evidence>
<keyword evidence="18" id="KW-1185">Reference proteome</keyword>
<dbReference type="AlphaFoldDB" id="W3WLS1"/>
<feature type="compositionally biased region" description="Polar residues" evidence="15">
    <location>
        <begin position="53"/>
        <end position="62"/>
    </location>
</feature>
<keyword evidence="12" id="KW-0012">Acyltransferase</keyword>
<feature type="domain" description="MYST-type HAT" evidence="16">
    <location>
        <begin position="226"/>
        <end position="568"/>
    </location>
</feature>
<evidence type="ECO:0000256" key="2">
    <source>
        <dbReference type="ARBA" id="ARBA00010107"/>
    </source>
</evidence>
<evidence type="ECO:0000259" key="16">
    <source>
        <dbReference type="PROSITE" id="PS51726"/>
    </source>
</evidence>
<keyword evidence="8" id="KW-0007">Acetylation</keyword>
<dbReference type="GO" id="GO:0005634">
    <property type="term" value="C:nucleus"/>
    <property type="evidence" value="ECO:0007669"/>
    <property type="project" value="UniProtKB-SubCell"/>
</dbReference>
<evidence type="ECO:0000256" key="15">
    <source>
        <dbReference type="SAM" id="MobiDB-lite"/>
    </source>
</evidence>
<dbReference type="Pfam" id="PF01853">
    <property type="entry name" value="MOZ_SAS"/>
    <property type="match status" value="1"/>
</dbReference>
<evidence type="ECO:0000256" key="8">
    <source>
        <dbReference type="ARBA" id="ARBA00022990"/>
    </source>
</evidence>
<dbReference type="Gene3D" id="3.40.630.30">
    <property type="match status" value="1"/>
</dbReference>
<feature type="region of interest" description="Disordered" evidence="15">
    <location>
        <begin position="523"/>
        <end position="556"/>
    </location>
</feature>
<keyword evidence="5" id="KW-0479">Metal-binding</keyword>
<dbReference type="PROSITE" id="PS51726">
    <property type="entry name" value="MYST_HAT"/>
    <property type="match status" value="1"/>
</dbReference>
<dbReference type="InterPro" id="IPR036388">
    <property type="entry name" value="WH-like_DNA-bd_sf"/>
</dbReference>
<dbReference type="HOGENOM" id="CLU_011815_0_0_1"/>
<evidence type="ECO:0000313" key="17">
    <source>
        <dbReference type="EMBL" id="ETS73741.1"/>
    </source>
</evidence>
<evidence type="ECO:0000256" key="7">
    <source>
        <dbReference type="ARBA" id="ARBA00022833"/>
    </source>
</evidence>
<dbReference type="InterPro" id="IPR016181">
    <property type="entry name" value="Acyl_CoA_acyltransferase"/>
</dbReference>
<dbReference type="STRING" id="1229662.W3WLS1"/>
<dbReference type="Gene3D" id="1.10.10.10">
    <property type="entry name" value="Winged helix-like DNA-binding domain superfamily/Winged helix DNA-binding domain"/>
    <property type="match status" value="1"/>
</dbReference>
<dbReference type="InterPro" id="IPR002717">
    <property type="entry name" value="HAT_MYST-type"/>
</dbReference>
<dbReference type="OMA" id="SGWEWEG"/>
<comment type="function">
    <text evidence="13">Catalytic component of the NuA4 histone acetyltransferase (HAT) complex which is involved in epigenetic transcriptional activation of selected genes principally by acetylation of nucleosomal histones H4, H3, H2B, H2A and H2A variant H2A.Z. Acetylates histone H4 to form H4K5ac, H4K8ac, H4K12ac and H4K16ac, histone H3 to form H3K14ac, and histone H2A to form H2AK4ac and H2AK7ac. The NuA4 complex is involved in the DNA damage response and is required for chromosome segregation. The NuA4 complex plays a direct role in repair of DNA double-strand breaks (DSBs) through homologous recombination. Recruitment to promoters depends on H3K4me. Also acetylates non-histone proteins. In addition to protein acetyltransferase, can use different acyl-CoA substrates, such as 2-hydroxyisobutanoyl-CoA (2-hydroxyisobutyryl-CoA) or (2E)-butenoyl-CoA (crotonyl-CoA), and is able to mediate protein 2-hydroxyisobutyrylation and crotonylation, respectively.</text>
</comment>
<keyword evidence="11" id="KW-0539">Nucleus</keyword>
<keyword evidence="6" id="KW-0863">Zinc-finger</keyword>
<reference evidence="18" key="1">
    <citation type="journal article" date="2015" name="BMC Genomics">
        <title>Genomic and transcriptomic analysis of the endophytic fungus Pestalotiopsis fici reveals its lifestyle and high potential for synthesis of natural products.</title>
        <authorList>
            <person name="Wang X."/>
            <person name="Zhang X."/>
            <person name="Liu L."/>
            <person name="Xiang M."/>
            <person name="Wang W."/>
            <person name="Sun X."/>
            <person name="Che Y."/>
            <person name="Guo L."/>
            <person name="Liu G."/>
            <person name="Guo L."/>
            <person name="Wang C."/>
            <person name="Yin W.B."/>
            <person name="Stadler M."/>
            <person name="Zhang X."/>
            <person name="Liu X."/>
        </authorList>
    </citation>
    <scope>NUCLEOTIDE SEQUENCE [LARGE SCALE GENOMIC DNA]</scope>
    <source>
        <strain evidence="18">W106-1 / CGMCC3.15140</strain>
    </source>
</reference>
<dbReference type="FunFam" id="3.40.630.30:FF:000067">
    <property type="entry name" value="Histone acetyltransferase"/>
    <property type="match status" value="1"/>
</dbReference>
<feature type="compositionally biased region" description="Pro residues" evidence="15">
    <location>
        <begin position="87"/>
        <end position="102"/>
    </location>
</feature>
<dbReference type="EMBL" id="KI912121">
    <property type="protein sequence ID" value="ETS73741.1"/>
    <property type="molecule type" value="Genomic_DNA"/>
</dbReference>
<evidence type="ECO:0000256" key="14">
    <source>
        <dbReference type="PIRSR" id="PIRSR602717-51"/>
    </source>
</evidence>
<dbReference type="GO" id="GO:0008270">
    <property type="term" value="F:zinc ion binding"/>
    <property type="evidence" value="ECO:0007669"/>
    <property type="project" value="UniProtKB-KW"/>
</dbReference>
<feature type="active site" description="Proton donor/acceptor" evidence="14">
    <location>
        <position position="457"/>
    </location>
</feature>
<evidence type="ECO:0000256" key="13">
    <source>
        <dbReference type="ARBA" id="ARBA00045805"/>
    </source>
</evidence>
<sequence>MAPQKRKQPHDEPAAESSSAAPRRTTRHTSGAAPSAGAEPEKQRRSGRIRANTLENPQNTITRYFLPKSQVGDAPKSDSAEQTQPPSEQPPAPVTAPTPAPASKPTRRARGQTAEPEPEIEAESSIAVRTKPSVEKKRSKPATSTAQAAVPPAVAPASPNVAKAEPKIQANTSRPRTYVSQPKSSPQSRPQAAHANNFTDPATALPLTPRRRASSTTIPKPPPTPRADRNIDKVTLGDISFKTWYPSYYSKEVLGDTSGNIGAREQGNGAKIGGGKKEKEAVLDRLYVCPCCFKYSKELVSWTEHVNYCQSLAHVPGTKVYTHPKQSTHSKRHAKSDGLATDKGEWSVWEVDGEHDALFCQNLSLFAKLFLDNKSVFFDVTGFTYFLLTYTPPPEPSGDTPSPKICGFFSKEKMSWDNNNLACILVFPPWQRKGLGALLMGISYEISKREGIIGGPEKPISELGRKGYKRYWAGEIARWLLGLELAKGRTNEELLVDLEDCSRETWIAQEDCLAILREMNLVEETGMGPPKPRPPRQETEGEEEAKEQEASDVPRVKLDKAAIRQWVEDHKIDLERVCDPDGFVEGYAIKEPEAEDEE</sequence>
<name>W3WLS1_PESFW</name>
<dbReference type="GO" id="GO:0046972">
    <property type="term" value="F:histone H4K16 acetyltransferase activity"/>
    <property type="evidence" value="ECO:0007669"/>
    <property type="project" value="TreeGrafter"/>
</dbReference>
<feature type="compositionally biased region" description="Low complexity" evidence="15">
    <location>
        <begin position="141"/>
        <end position="163"/>
    </location>
</feature>
<feature type="region of interest" description="Disordered" evidence="15">
    <location>
        <begin position="1"/>
        <end position="231"/>
    </location>
</feature>
<feature type="compositionally biased region" description="Low complexity" evidence="15">
    <location>
        <begin position="180"/>
        <end position="191"/>
    </location>
</feature>
<feature type="compositionally biased region" description="Basic and acidic residues" evidence="15">
    <location>
        <begin position="547"/>
        <end position="556"/>
    </location>
</feature>
<keyword evidence="7" id="KW-0862">Zinc</keyword>
<gene>
    <name evidence="17" type="ORF">PFICI_14687</name>
</gene>
<dbReference type="GO" id="GO:0006355">
    <property type="term" value="P:regulation of DNA-templated transcription"/>
    <property type="evidence" value="ECO:0007669"/>
    <property type="project" value="InterPro"/>
</dbReference>
<dbReference type="PANTHER" id="PTHR10615">
    <property type="entry name" value="HISTONE ACETYLTRANSFERASE"/>
    <property type="match status" value="1"/>
</dbReference>
<proteinExistence type="inferred from homology"/>
<accession>W3WLS1</accession>
<dbReference type="EC" id="2.3.1.48" evidence="3"/>
<dbReference type="OrthoDB" id="787137at2759"/>
<evidence type="ECO:0000256" key="5">
    <source>
        <dbReference type="ARBA" id="ARBA00022723"/>
    </source>
</evidence>
<evidence type="ECO:0000256" key="4">
    <source>
        <dbReference type="ARBA" id="ARBA00022679"/>
    </source>
</evidence>
<dbReference type="RefSeq" id="XP_007841459.1">
    <property type="nucleotide sequence ID" value="XM_007843268.1"/>
</dbReference>
<dbReference type="eggNOG" id="KOG2747">
    <property type="taxonomic scope" value="Eukaryota"/>
</dbReference>
<dbReference type="InParanoid" id="W3WLS1"/>
<comment type="similarity">
    <text evidence="2">Belongs to the MYST (SAS/MOZ) family.</text>
</comment>
<protein>
    <recommendedName>
        <fullName evidence="3">histone acetyltransferase</fullName>
        <ecNumber evidence="3">2.3.1.48</ecNumber>
    </recommendedName>
</protein>
<evidence type="ECO:0000256" key="11">
    <source>
        <dbReference type="ARBA" id="ARBA00023242"/>
    </source>
</evidence>
<keyword evidence="10" id="KW-0804">Transcription</keyword>
<dbReference type="PANTHER" id="PTHR10615:SF219">
    <property type="entry name" value="HISTONE ACETYLTRANSFERASE KAT5"/>
    <property type="match status" value="1"/>
</dbReference>
<organism evidence="17 18">
    <name type="scientific">Pestalotiopsis fici (strain W106-1 / CGMCC3.15140)</name>
    <dbReference type="NCBI Taxonomy" id="1229662"/>
    <lineage>
        <taxon>Eukaryota</taxon>
        <taxon>Fungi</taxon>
        <taxon>Dikarya</taxon>
        <taxon>Ascomycota</taxon>
        <taxon>Pezizomycotina</taxon>
        <taxon>Sordariomycetes</taxon>
        <taxon>Xylariomycetidae</taxon>
        <taxon>Amphisphaeriales</taxon>
        <taxon>Sporocadaceae</taxon>
        <taxon>Pestalotiopsis</taxon>
    </lineage>
</organism>
<dbReference type="KEGG" id="pfy:PFICI_14687"/>
<evidence type="ECO:0000256" key="1">
    <source>
        <dbReference type="ARBA" id="ARBA00004123"/>
    </source>
</evidence>
<evidence type="ECO:0000256" key="10">
    <source>
        <dbReference type="ARBA" id="ARBA00023163"/>
    </source>
</evidence>
<dbReference type="Gene3D" id="3.30.60.60">
    <property type="entry name" value="N-acetyl transferase-like"/>
    <property type="match status" value="1"/>
</dbReference>
<dbReference type="GO" id="GO:0035267">
    <property type="term" value="C:NuA4 histone acetyltransferase complex"/>
    <property type="evidence" value="ECO:0007669"/>
    <property type="project" value="TreeGrafter"/>
</dbReference>
<feature type="compositionally biased region" description="Polar residues" evidence="15">
    <location>
        <begin position="169"/>
        <end position="179"/>
    </location>
</feature>
<evidence type="ECO:0000256" key="3">
    <source>
        <dbReference type="ARBA" id="ARBA00013184"/>
    </source>
</evidence>
<keyword evidence="4" id="KW-0808">Transferase</keyword>